<name>A0A3Q9C8H1_9ACTN</name>
<keyword evidence="3" id="KW-1185">Reference proteome</keyword>
<feature type="compositionally biased region" description="Basic and acidic residues" evidence="1">
    <location>
        <begin position="184"/>
        <end position="195"/>
    </location>
</feature>
<reference evidence="2 3" key="1">
    <citation type="submission" date="2018-12" db="EMBL/GenBank/DDBJ databases">
        <authorList>
            <person name="Li K."/>
        </authorList>
    </citation>
    <scope>NUCLEOTIDE SEQUENCE [LARGE SCALE GENOMIC DNA]</scope>
    <source>
        <strain evidence="3">CR22</strain>
    </source>
</reference>
<sequence>MDFSVKANGVEFFLPPGRFHVAYEEAHALLVENERFRGSETRPQIWDGFEDYLARFFALEDHFSDLLEGQPLIHRLWLGGSYVSSKVNPSNIDVAVLVNAPGEERIKGKPRAGWMTRAFDRHVVLPDFRVSSLRISYRPVRSVFKSRTLAAEDQDYLRERGAWDDWWQRCRPPGAKGAPTLESAEPRRGYLEVAP</sequence>
<evidence type="ECO:0000313" key="2">
    <source>
        <dbReference type="EMBL" id="AZP23536.1"/>
    </source>
</evidence>
<dbReference type="EMBL" id="CP034463">
    <property type="protein sequence ID" value="AZP23536.1"/>
    <property type="molecule type" value="Genomic_DNA"/>
</dbReference>
<dbReference type="InterPro" id="IPR053860">
    <property type="entry name" value="DUF6932"/>
</dbReference>
<feature type="region of interest" description="Disordered" evidence="1">
    <location>
        <begin position="173"/>
        <end position="195"/>
    </location>
</feature>
<gene>
    <name evidence="2" type="ORF">EJC51_32645</name>
</gene>
<dbReference type="Pfam" id="PF22014">
    <property type="entry name" value="DUF6932"/>
    <property type="match status" value="1"/>
</dbReference>
<proteinExistence type="predicted"/>
<dbReference type="AlphaFoldDB" id="A0A3Q9C8H1"/>
<protein>
    <submittedName>
        <fullName evidence="2">Uncharacterized protein</fullName>
    </submittedName>
</protein>
<organism evidence="2 3">
    <name type="scientific">Streptomyces aquilus</name>
    <dbReference type="NCBI Taxonomy" id="2548456"/>
    <lineage>
        <taxon>Bacteria</taxon>
        <taxon>Bacillati</taxon>
        <taxon>Actinomycetota</taxon>
        <taxon>Actinomycetes</taxon>
        <taxon>Kitasatosporales</taxon>
        <taxon>Streptomycetaceae</taxon>
        <taxon>Streptomyces</taxon>
    </lineage>
</organism>
<evidence type="ECO:0000313" key="3">
    <source>
        <dbReference type="Proteomes" id="UP000280197"/>
    </source>
</evidence>
<evidence type="ECO:0000256" key="1">
    <source>
        <dbReference type="SAM" id="MobiDB-lite"/>
    </source>
</evidence>
<dbReference type="Proteomes" id="UP000280197">
    <property type="component" value="Chromosome"/>
</dbReference>
<accession>A0A3Q9C8H1</accession>
<dbReference type="KEGG" id="saqu:EJC51_32645"/>